<comment type="subcellular location">
    <subcellularLocation>
        <location evidence="1">Cell membrane</location>
        <topology evidence="1">Multi-pass membrane protein</topology>
    </subcellularLocation>
</comment>
<keyword evidence="5" id="KW-0046">Antibiotic resistance</keyword>
<dbReference type="InterPro" id="IPR036259">
    <property type="entry name" value="MFS_trans_sf"/>
</dbReference>
<feature type="transmembrane region" description="Helical" evidence="6">
    <location>
        <begin position="93"/>
        <end position="114"/>
    </location>
</feature>
<dbReference type="GO" id="GO:0005886">
    <property type="term" value="C:plasma membrane"/>
    <property type="evidence" value="ECO:0007669"/>
    <property type="project" value="UniProtKB-SubCell"/>
</dbReference>
<feature type="transmembrane region" description="Helical" evidence="6">
    <location>
        <begin position="258"/>
        <end position="276"/>
    </location>
</feature>
<evidence type="ECO:0000256" key="3">
    <source>
        <dbReference type="ARBA" id="ARBA00022989"/>
    </source>
</evidence>
<feature type="domain" description="Major facilitator superfamily (MFS) profile" evidence="7">
    <location>
        <begin position="2"/>
        <end position="456"/>
    </location>
</feature>
<feature type="transmembrane region" description="Helical" evidence="6">
    <location>
        <begin position="68"/>
        <end position="87"/>
    </location>
</feature>
<feature type="transmembrane region" description="Helical" evidence="6">
    <location>
        <begin position="357"/>
        <end position="379"/>
    </location>
</feature>
<dbReference type="Gene3D" id="1.20.1250.20">
    <property type="entry name" value="MFS general substrate transporter like domains"/>
    <property type="match status" value="1"/>
</dbReference>
<dbReference type="InterPro" id="IPR011701">
    <property type="entry name" value="MFS"/>
</dbReference>
<accession>A0A1D7YND6</accession>
<feature type="transmembrane region" description="Helical" evidence="6">
    <location>
        <begin position="328"/>
        <end position="345"/>
    </location>
</feature>
<gene>
    <name evidence="8" type="ORF">BFF78_15660</name>
</gene>
<evidence type="ECO:0000259" key="7">
    <source>
        <dbReference type="PROSITE" id="PS50850"/>
    </source>
</evidence>
<keyword evidence="9" id="KW-1185">Reference proteome</keyword>
<reference evidence="9" key="1">
    <citation type="submission" date="2016-09" db="EMBL/GenBank/DDBJ databases">
        <title>Streptomyces puniciscabiei strain:TW1S1 Genome sequencing and assembly.</title>
        <authorList>
            <person name="Kim M.-K."/>
            <person name="Kim S.B."/>
        </authorList>
    </citation>
    <scope>NUCLEOTIDE SEQUENCE [LARGE SCALE GENOMIC DNA]</scope>
    <source>
        <strain evidence="9">TW1S1</strain>
    </source>
</reference>
<evidence type="ECO:0000313" key="9">
    <source>
        <dbReference type="Proteomes" id="UP000094960"/>
    </source>
</evidence>
<dbReference type="KEGG" id="spun:BFF78_15660"/>
<dbReference type="GO" id="GO:0022857">
    <property type="term" value="F:transmembrane transporter activity"/>
    <property type="evidence" value="ECO:0007669"/>
    <property type="project" value="InterPro"/>
</dbReference>
<sequence>MALLVLLVAPFMAMLDMFIVNIAAPSVETQLHATFAEVQLVISGYIVAFAVGLITGGRLGDLWGRGRMFLYGMAGFGATSALCALAGSAGQLIAVRLLQGLSAALMLPQVLSLIQVLFPPAEHSRVLGLYGATLSCGSVTGQVLGGVLIKADVAGLGWRLIFLVNLPFCLAAVLVGARFLPRRQDTADRPGFDPVGVLLISLAVPLLLCPLVFGAQYGWPLWVWPAFAAALAVFALFLRWEARFPADSGSALLPLRLFRLPGFAGGVPTALAFYSGNSGFYLVLAFHLQNGVRLSPFAAGLAFVPLGTAFALASLAARSLVPRFGRKALIGGTVVILLGLVYLPLGAEAGGGTLGRALWLEPGLVLCGMGQGLVLPSLLSLALRGVDTADVGAASGGILMTSQFAGALGVAAVGAAYRSALGEHSYTQAFRAGVLALVVIALLSLVLLARLESRTRDRE</sequence>
<evidence type="ECO:0000256" key="6">
    <source>
        <dbReference type="SAM" id="Phobius"/>
    </source>
</evidence>
<dbReference type="EMBL" id="CP017248">
    <property type="protein sequence ID" value="AOR37098.1"/>
    <property type="molecule type" value="Genomic_DNA"/>
</dbReference>
<feature type="transmembrane region" description="Helical" evidence="6">
    <location>
        <begin position="35"/>
        <end position="56"/>
    </location>
</feature>
<feature type="transmembrane region" description="Helical" evidence="6">
    <location>
        <begin position="160"/>
        <end position="180"/>
    </location>
</feature>
<dbReference type="PANTHER" id="PTHR42718:SF39">
    <property type="entry name" value="ACTINORHODIN TRANSPORTER-RELATED"/>
    <property type="match status" value="1"/>
</dbReference>
<dbReference type="PRINTS" id="PR01036">
    <property type="entry name" value="TCRTETB"/>
</dbReference>
<feature type="transmembrane region" description="Helical" evidence="6">
    <location>
        <begin position="126"/>
        <end position="148"/>
    </location>
</feature>
<evidence type="ECO:0000313" key="8">
    <source>
        <dbReference type="EMBL" id="AOR37098.1"/>
    </source>
</evidence>
<feature type="transmembrane region" description="Helical" evidence="6">
    <location>
        <begin position="429"/>
        <end position="449"/>
    </location>
</feature>
<organism evidence="8 9">
    <name type="scientific">Streptomyces fodineus</name>
    <dbReference type="NCBI Taxonomy" id="1904616"/>
    <lineage>
        <taxon>Bacteria</taxon>
        <taxon>Bacillati</taxon>
        <taxon>Actinomycetota</taxon>
        <taxon>Actinomycetes</taxon>
        <taxon>Kitasatosporales</taxon>
        <taxon>Streptomycetaceae</taxon>
        <taxon>Streptomyces</taxon>
    </lineage>
</organism>
<keyword evidence="4 6" id="KW-0472">Membrane</keyword>
<dbReference type="CDD" id="cd17321">
    <property type="entry name" value="MFS_MMR_MDR_like"/>
    <property type="match status" value="1"/>
</dbReference>
<evidence type="ECO:0000256" key="1">
    <source>
        <dbReference type="ARBA" id="ARBA00004651"/>
    </source>
</evidence>
<dbReference type="Proteomes" id="UP000094960">
    <property type="component" value="Chromosome"/>
</dbReference>
<name>A0A1D7YND6_9ACTN</name>
<protein>
    <recommendedName>
        <fullName evidence="7">Major facilitator superfamily (MFS) profile domain-containing protein</fullName>
    </recommendedName>
</protein>
<dbReference type="SUPFAM" id="SSF103473">
    <property type="entry name" value="MFS general substrate transporter"/>
    <property type="match status" value="2"/>
</dbReference>
<keyword evidence="2 6" id="KW-0812">Transmembrane</keyword>
<dbReference type="PROSITE" id="PS50850">
    <property type="entry name" value="MFS"/>
    <property type="match status" value="1"/>
</dbReference>
<dbReference type="Gene3D" id="1.20.1720.10">
    <property type="entry name" value="Multidrug resistance protein D"/>
    <property type="match status" value="1"/>
</dbReference>
<evidence type="ECO:0000256" key="2">
    <source>
        <dbReference type="ARBA" id="ARBA00022692"/>
    </source>
</evidence>
<dbReference type="GO" id="GO:0046677">
    <property type="term" value="P:response to antibiotic"/>
    <property type="evidence" value="ECO:0007669"/>
    <property type="project" value="UniProtKB-KW"/>
</dbReference>
<dbReference type="InterPro" id="IPR020846">
    <property type="entry name" value="MFS_dom"/>
</dbReference>
<feature type="transmembrane region" description="Helical" evidence="6">
    <location>
        <begin position="192"/>
        <end position="213"/>
    </location>
</feature>
<dbReference type="Pfam" id="PF07690">
    <property type="entry name" value="MFS_1"/>
    <property type="match status" value="1"/>
</dbReference>
<proteinExistence type="predicted"/>
<feature type="transmembrane region" description="Helical" evidence="6">
    <location>
        <begin position="219"/>
        <end position="238"/>
    </location>
</feature>
<dbReference type="AlphaFoldDB" id="A0A1D7YND6"/>
<evidence type="ECO:0000256" key="4">
    <source>
        <dbReference type="ARBA" id="ARBA00023136"/>
    </source>
</evidence>
<keyword evidence="3 6" id="KW-1133">Transmembrane helix</keyword>
<dbReference type="PANTHER" id="PTHR42718">
    <property type="entry name" value="MAJOR FACILITATOR SUPERFAMILY MULTIDRUG TRANSPORTER MFSC"/>
    <property type="match status" value="1"/>
</dbReference>
<feature type="transmembrane region" description="Helical" evidence="6">
    <location>
        <begin position="391"/>
        <end position="417"/>
    </location>
</feature>
<evidence type="ECO:0000256" key="5">
    <source>
        <dbReference type="ARBA" id="ARBA00023251"/>
    </source>
</evidence>
<feature type="transmembrane region" description="Helical" evidence="6">
    <location>
        <begin position="296"/>
        <end position="316"/>
    </location>
</feature>